<sequence>MARLFNRPHGHKKPLQLSSAAGFLLQNLQNVTEPQKVHTNTNTCKRTPN</sequence>
<gene>
    <name evidence="1" type="ORF">EXN66_Car018668</name>
</gene>
<dbReference type="AlphaFoldDB" id="A0A6G1QJU8"/>
<evidence type="ECO:0000313" key="1">
    <source>
        <dbReference type="EMBL" id="KAF3702980.1"/>
    </source>
</evidence>
<accession>A0A6G1QJU8</accession>
<dbReference type="EMBL" id="CM015729">
    <property type="protein sequence ID" value="KAF3702980.1"/>
    <property type="molecule type" value="Genomic_DNA"/>
</dbReference>
<reference evidence="2" key="2">
    <citation type="submission" date="2019-02" db="EMBL/GenBank/DDBJ databases">
        <title>Opniocepnalus argus Var Kimnra genome.</title>
        <authorList>
            <person name="Zhou C."/>
            <person name="Xiao S."/>
        </authorList>
    </citation>
    <scope>NUCLEOTIDE SEQUENCE [LARGE SCALE GENOMIC DNA]</scope>
</reference>
<evidence type="ECO:0000313" key="2">
    <source>
        <dbReference type="Proteomes" id="UP000503349"/>
    </source>
</evidence>
<organism evidence="1 2">
    <name type="scientific">Channa argus</name>
    <name type="common">Northern snakehead</name>
    <name type="synonym">Ophicephalus argus</name>
    <dbReference type="NCBI Taxonomy" id="215402"/>
    <lineage>
        <taxon>Eukaryota</taxon>
        <taxon>Metazoa</taxon>
        <taxon>Chordata</taxon>
        <taxon>Craniata</taxon>
        <taxon>Vertebrata</taxon>
        <taxon>Euteleostomi</taxon>
        <taxon>Actinopterygii</taxon>
        <taxon>Neopterygii</taxon>
        <taxon>Teleostei</taxon>
        <taxon>Neoteleostei</taxon>
        <taxon>Acanthomorphata</taxon>
        <taxon>Anabantaria</taxon>
        <taxon>Anabantiformes</taxon>
        <taxon>Channoidei</taxon>
        <taxon>Channidae</taxon>
        <taxon>Channa</taxon>
    </lineage>
</organism>
<name>A0A6G1QJU8_CHAAH</name>
<proteinExistence type="predicted"/>
<protein>
    <submittedName>
        <fullName evidence="1">Uncharacterized protein</fullName>
    </submittedName>
</protein>
<keyword evidence="2" id="KW-1185">Reference proteome</keyword>
<reference evidence="1 2" key="1">
    <citation type="submission" date="2019-02" db="EMBL/GenBank/DDBJ databases">
        <title>Opniocepnalus argus genome.</title>
        <authorList>
            <person name="Zhou C."/>
            <person name="Xiao S."/>
        </authorList>
    </citation>
    <scope>NUCLEOTIDE SEQUENCE [LARGE SCALE GENOMIC DNA]</scope>
    <source>
        <strain evidence="1">OARG1902GOOAL</strain>
        <tissue evidence="1">Muscle</tissue>
    </source>
</reference>
<dbReference type="Proteomes" id="UP000503349">
    <property type="component" value="Chromosome 18"/>
</dbReference>